<feature type="compositionally biased region" description="Basic and acidic residues" evidence="3">
    <location>
        <begin position="152"/>
        <end position="169"/>
    </location>
</feature>
<feature type="compositionally biased region" description="Basic and acidic residues" evidence="3">
    <location>
        <begin position="376"/>
        <end position="437"/>
    </location>
</feature>
<evidence type="ECO:0000313" key="6">
    <source>
        <dbReference type="Proteomes" id="UP001305647"/>
    </source>
</evidence>
<dbReference type="EMBL" id="MU863624">
    <property type="protein sequence ID" value="KAK4106342.1"/>
    <property type="molecule type" value="Genomic_DNA"/>
</dbReference>
<dbReference type="SMART" id="SM00360">
    <property type="entry name" value="RRM"/>
    <property type="match status" value="1"/>
</dbReference>
<gene>
    <name evidence="5" type="ORF">N658DRAFT_15650</name>
</gene>
<sequence length="591" mass="64189">MAPKKKEVQKLSLGDFLNDTSFGGGGSWADEVEDTYGTQPLPPSDRRTHTSSYGASNDRGYHSLRDNLPQELPTKPPFTAHLGNLSYDATVETVSEFFEDCNISNVRIIEDREQNRPKGFAYAEFGDLEGLKTALTRDGQIFQGRNIRIKVADPPRGGFERTEGLRELDWGSARKGPLADLPGRGSDRPGRDFGERRREFQPSDDGKVRDFGNWERRGPLSPLPQNERPVSREESRSRTMDTRSESFRGNRRDSPAAAWGPGEGRQDGSRPPRREFADRPERPDRPERVPTAAEKDFNWRNNMRPAAVADVKSPGQSREGSEAPPSPAPAAALPAGRPKLNLAKRTVSEATETPAASTPSDSKASPFGAARPIDTTAREREVEERRKRDKAEAEEKAKQEKLAKEAAAKEAAAKEAAAKEAAEKAAAEAAAKAKEEEAAAEAAKAAPKEEAAQEGTTTEDTAKEGTTKEGAAKERVVSEAATEQKVPVRTREPREAPKSRAVESGNWRTASGEQRAPSRGGHIPSGPRRGGPPRGPRENTRPPRSNGNGSASQSQPQSPTTEAPPTPSADEDGWTTVVVPTKGRRGQSTRP</sequence>
<evidence type="ECO:0000256" key="2">
    <source>
        <dbReference type="PROSITE-ProRule" id="PRU00176"/>
    </source>
</evidence>
<protein>
    <recommendedName>
        <fullName evidence="4">RRM domain-containing protein</fullName>
    </recommendedName>
</protein>
<keyword evidence="1 2" id="KW-0694">RNA-binding</keyword>
<dbReference type="Proteomes" id="UP001305647">
    <property type="component" value="Unassembled WGS sequence"/>
</dbReference>
<feature type="compositionally biased region" description="Polar residues" evidence="3">
    <location>
        <begin position="348"/>
        <end position="363"/>
    </location>
</feature>
<evidence type="ECO:0000313" key="5">
    <source>
        <dbReference type="EMBL" id="KAK4106342.1"/>
    </source>
</evidence>
<dbReference type="PANTHER" id="PTHR23236:SF11">
    <property type="entry name" value="EUKARYOTIC TRANSLATION INITIATION FACTOR 4H"/>
    <property type="match status" value="1"/>
</dbReference>
<keyword evidence="6" id="KW-1185">Reference proteome</keyword>
<proteinExistence type="predicted"/>
<feature type="compositionally biased region" description="Basic and acidic residues" evidence="3">
    <location>
        <begin position="229"/>
        <end position="254"/>
    </location>
</feature>
<dbReference type="GO" id="GO:0005730">
    <property type="term" value="C:nucleolus"/>
    <property type="evidence" value="ECO:0007669"/>
    <property type="project" value="TreeGrafter"/>
</dbReference>
<dbReference type="SUPFAM" id="SSF54928">
    <property type="entry name" value="RNA-binding domain, RBD"/>
    <property type="match status" value="1"/>
</dbReference>
<dbReference type="PANTHER" id="PTHR23236">
    <property type="entry name" value="EUKARYOTIC TRANSLATION INITIATION FACTOR 4B/4H"/>
    <property type="match status" value="1"/>
</dbReference>
<dbReference type="Gene3D" id="3.30.70.330">
    <property type="match status" value="1"/>
</dbReference>
<feature type="region of interest" description="Disordered" evidence="3">
    <location>
        <begin position="16"/>
        <end position="61"/>
    </location>
</feature>
<reference evidence="5" key="1">
    <citation type="journal article" date="2023" name="Mol. Phylogenet. Evol.">
        <title>Genome-scale phylogeny and comparative genomics of the fungal order Sordariales.</title>
        <authorList>
            <person name="Hensen N."/>
            <person name="Bonometti L."/>
            <person name="Westerberg I."/>
            <person name="Brannstrom I.O."/>
            <person name="Guillou S."/>
            <person name="Cros-Aarteil S."/>
            <person name="Calhoun S."/>
            <person name="Haridas S."/>
            <person name="Kuo A."/>
            <person name="Mondo S."/>
            <person name="Pangilinan J."/>
            <person name="Riley R."/>
            <person name="LaButti K."/>
            <person name="Andreopoulos B."/>
            <person name="Lipzen A."/>
            <person name="Chen C."/>
            <person name="Yan M."/>
            <person name="Daum C."/>
            <person name="Ng V."/>
            <person name="Clum A."/>
            <person name="Steindorff A."/>
            <person name="Ohm R.A."/>
            <person name="Martin F."/>
            <person name="Silar P."/>
            <person name="Natvig D.O."/>
            <person name="Lalanne C."/>
            <person name="Gautier V."/>
            <person name="Ament-Velasquez S.L."/>
            <person name="Kruys A."/>
            <person name="Hutchinson M.I."/>
            <person name="Powell A.J."/>
            <person name="Barry K."/>
            <person name="Miller A.N."/>
            <person name="Grigoriev I.V."/>
            <person name="Debuchy R."/>
            <person name="Gladieux P."/>
            <person name="Hiltunen Thoren M."/>
            <person name="Johannesson H."/>
        </authorList>
    </citation>
    <scope>NUCLEOTIDE SEQUENCE</scope>
    <source>
        <strain evidence="5">CBS 757.83</strain>
    </source>
</reference>
<evidence type="ECO:0000259" key="4">
    <source>
        <dbReference type="PROSITE" id="PS50102"/>
    </source>
</evidence>
<feature type="compositionally biased region" description="Basic residues" evidence="3">
    <location>
        <begin position="582"/>
        <end position="591"/>
    </location>
</feature>
<dbReference type="InterPro" id="IPR012677">
    <property type="entry name" value="Nucleotide-bd_a/b_plait_sf"/>
</dbReference>
<feature type="compositionally biased region" description="Low complexity" evidence="3">
    <location>
        <begin position="550"/>
        <end position="561"/>
    </location>
</feature>
<feature type="compositionally biased region" description="Basic and acidic residues" evidence="3">
    <location>
        <begin position="185"/>
        <end position="218"/>
    </location>
</feature>
<organism evidence="5 6">
    <name type="scientific">Parathielavia hyrcaniae</name>
    <dbReference type="NCBI Taxonomy" id="113614"/>
    <lineage>
        <taxon>Eukaryota</taxon>
        <taxon>Fungi</taxon>
        <taxon>Dikarya</taxon>
        <taxon>Ascomycota</taxon>
        <taxon>Pezizomycotina</taxon>
        <taxon>Sordariomycetes</taxon>
        <taxon>Sordariomycetidae</taxon>
        <taxon>Sordariales</taxon>
        <taxon>Chaetomiaceae</taxon>
        <taxon>Parathielavia</taxon>
    </lineage>
</organism>
<accession>A0AAN6QFL9</accession>
<dbReference type="AlphaFoldDB" id="A0AAN6QFL9"/>
<feature type="compositionally biased region" description="Basic and acidic residues" evidence="3">
    <location>
        <begin position="489"/>
        <end position="501"/>
    </location>
</feature>
<dbReference type="InterPro" id="IPR035979">
    <property type="entry name" value="RBD_domain_sf"/>
</dbReference>
<dbReference type="InterPro" id="IPR000504">
    <property type="entry name" value="RRM_dom"/>
</dbReference>
<feature type="region of interest" description="Disordered" evidence="3">
    <location>
        <begin position="152"/>
        <end position="591"/>
    </location>
</feature>
<evidence type="ECO:0000256" key="1">
    <source>
        <dbReference type="ARBA" id="ARBA00022884"/>
    </source>
</evidence>
<feature type="compositionally biased region" description="Basic and acidic residues" evidence="3">
    <location>
        <begin position="460"/>
        <end position="477"/>
    </location>
</feature>
<name>A0AAN6QFL9_9PEZI</name>
<dbReference type="Pfam" id="PF00076">
    <property type="entry name" value="RRM_1"/>
    <property type="match status" value="1"/>
</dbReference>
<dbReference type="PROSITE" id="PS50102">
    <property type="entry name" value="RRM"/>
    <property type="match status" value="1"/>
</dbReference>
<evidence type="ECO:0000256" key="3">
    <source>
        <dbReference type="SAM" id="MobiDB-lite"/>
    </source>
</evidence>
<feature type="domain" description="RRM" evidence="4">
    <location>
        <begin position="78"/>
        <end position="154"/>
    </location>
</feature>
<feature type="compositionally biased region" description="Basic and acidic residues" evidence="3">
    <location>
        <begin position="264"/>
        <end position="298"/>
    </location>
</feature>
<reference evidence="5" key="2">
    <citation type="submission" date="2023-05" db="EMBL/GenBank/DDBJ databases">
        <authorList>
            <consortium name="Lawrence Berkeley National Laboratory"/>
            <person name="Steindorff A."/>
            <person name="Hensen N."/>
            <person name="Bonometti L."/>
            <person name="Westerberg I."/>
            <person name="Brannstrom I.O."/>
            <person name="Guillou S."/>
            <person name="Cros-Aarteil S."/>
            <person name="Calhoun S."/>
            <person name="Haridas S."/>
            <person name="Kuo A."/>
            <person name="Mondo S."/>
            <person name="Pangilinan J."/>
            <person name="Riley R."/>
            <person name="Labutti K."/>
            <person name="Andreopoulos B."/>
            <person name="Lipzen A."/>
            <person name="Chen C."/>
            <person name="Yanf M."/>
            <person name="Daum C."/>
            <person name="Ng V."/>
            <person name="Clum A."/>
            <person name="Ohm R."/>
            <person name="Martin F."/>
            <person name="Silar P."/>
            <person name="Natvig D."/>
            <person name="Lalanne C."/>
            <person name="Gautier V."/>
            <person name="Ament-Velasquez S.L."/>
            <person name="Kruys A."/>
            <person name="Hutchinson M.I."/>
            <person name="Powell A.J."/>
            <person name="Barry K."/>
            <person name="Miller A.N."/>
            <person name="Grigoriev I.V."/>
            <person name="Debuchy R."/>
            <person name="Gladieux P."/>
            <person name="Thoren M.H."/>
            <person name="Johannesson H."/>
        </authorList>
    </citation>
    <scope>NUCLEOTIDE SEQUENCE</scope>
    <source>
        <strain evidence="5">CBS 757.83</strain>
    </source>
</reference>
<feature type="compositionally biased region" description="Low complexity" evidence="3">
    <location>
        <begin position="329"/>
        <end position="338"/>
    </location>
</feature>
<comment type="caution">
    <text evidence="5">The sequence shown here is derived from an EMBL/GenBank/DDBJ whole genome shotgun (WGS) entry which is preliminary data.</text>
</comment>
<dbReference type="GO" id="GO:0003723">
    <property type="term" value="F:RNA binding"/>
    <property type="evidence" value="ECO:0007669"/>
    <property type="project" value="UniProtKB-UniRule"/>
</dbReference>